<dbReference type="Proteomes" id="UP000186922">
    <property type="component" value="Unassembled WGS sequence"/>
</dbReference>
<dbReference type="STRING" id="947166.A0A1D1US23"/>
<protein>
    <recommendedName>
        <fullName evidence="7">Receptor ligand binding region domain-containing protein</fullName>
    </recommendedName>
</protein>
<dbReference type="Pfam" id="PF01094">
    <property type="entry name" value="ANF_receptor"/>
    <property type="match status" value="1"/>
</dbReference>
<keyword evidence="2 5" id="KW-0812">Transmembrane</keyword>
<keyword evidence="6" id="KW-0732">Signal</keyword>
<accession>A0A1D1US23</accession>
<evidence type="ECO:0000313" key="8">
    <source>
        <dbReference type="EMBL" id="GAU92506.1"/>
    </source>
</evidence>
<dbReference type="Gene3D" id="3.40.50.2300">
    <property type="match status" value="1"/>
</dbReference>
<organism evidence="8 9">
    <name type="scientific">Ramazzottius varieornatus</name>
    <name type="common">Water bear</name>
    <name type="synonym">Tardigrade</name>
    <dbReference type="NCBI Taxonomy" id="947166"/>
    <lineage>
        <taxon>Eukaryota</taxon>
        <taxon>Metazoa</taxon>
        <taxon>Ecdysozoa</taxon>
        <taxon>Tardigrada</taxon>
        <taxon>Eutardigrada</taxon>
        <taxon>Parachela</taxon>
        <taxon>Hypsibioidea</taxon>
        <taxon>Ramazzottiidae</taxon>
        <taxon>Ramazzottius</taxon>
    </lineage>
</organism>
<feature type="chain" id="PRO_5008897550" description="Receptor ligand binding region domain-containing protein" evidence="6">
    <location>
        <begin position="20"/>
        <end position="380"/>
    </location>
</feature>
<proteinExistence type="predicted"/>
<dbReference type="InterPro" id="IPR028082">
    <property type="entry name" value="Peripla_BP_I"/>
</dbReference>
<dbReference type="InterPro" id="IPR001828">
    <property type="entry name" value="ANF_lig-bd_rcpt"/>
</dbReference>
<dbReference type="EMBL" id="BDGG01000002">
    <property type="protein sequence ID" value="GAU92506.1"/>
    <property type="molecule type" value="Genomic_DNA"/>
</dbReference>
<evidence type="ECO:0000256" key="3">
    <source>
        <dbReference type="ARBA" id="ARBA00022989"/>
    </source>
</evidence>
<gene>
    <name evidence="8" type="primary">RvY_04580</name>
    <name evidence="8" type="synonym">RvY_04580.1</name>
    <name evidence="8" type="ORF">RvY_04580-1</name>
</gene>
<feature type="domain" description="Receptor ligand binding region" evidence="7">
    <location>
        <begin position="4"/>
        <end position="225"/>
    </location>
</feature>
<evidence type="ECO:0000256" key="2">
    <source>
        <dbReference type="ARBA" id="ARBA00022692"/>
    </source>
</evidence>
<dbReference type="SUPFAM" id="SSF53822">
    <property type="entry name" value="Periplasmic binding protein-like I"/>
    <property type="match status" value="1"/>
</dbReference>
<feature type="signal peptide" evidence="6">
    <location>
        <begin position="1"/>
        <end position="19"/>
    </location>
</feature>
<dbReference type="AlphaFoldDB" id="A0A1D1US23"/>
<sequence>MNMALLDLLDLLYWRTVTLLCDSVSQYPGPNTFFITSCANLRAQQTLRRAKLYLHNIDFDSKFVQDFGPFLSQAKGQSRIIILITHPKIIHKIMMTAHRLRLTDGDYVFLGATTGSAIPAKLSLTWPWEFNEDKNETALEAFRHLIMYNNVDPDWKKIPNWLEEIPAAARAHFSTNFSEDQKYNELVISAYEMMLATGQVLRETMGNVELSGRSFAAHFWNRTFEFPSRKFTMGPYGMRVVDVLFSRPNLSARYLEEVWRYDAATRLLNASAVLGAVWPSSTGRAPPDRPACGYNGELCDTPSGVLPVDSRSMVGIAIAIGFFVLWTVYLVRNRYGKYDADNPWWSINAEDLVFFNMMFKLQVASSLQMCLLLNENVNCA</sequence>
<feature type="transmembrane region" description="Helical" evidence="5">
    <location>
        <begin position="312"/>
        <end position="331"/>
    </location>
</feature>
<comment type="subcellular location">
    <subcellularLocation>
        <location evidence="1">Membrane</location>
    </subcellularLocation>
</comment>
<keyword evidence="4 5" id="KW-0472">Membrane</keyword>
<keyword evidence="9" id="KW-1185">Reference proteome</keyword>
<keyword evidence="3 5" id="KW-1133">Transmembrane helix</keyword>
<name>A0A1D1US23_RAMVA</name>
<evidence type="ECO:0000259" key="7">
    <source>
        <dbReference type="Pfam" id="PF01094"/>
    </source>
</evidence>
<evidence type="ECO:0000256" key="4">
    <source>
        <dbReference type="ARBA" id="ARBA00023136"/>
    </source>
</evidence>
<comment type="caution">
    <text evidence="8">The sequence shown here is derived from an EMBL/GenBank/DDBJ whole genome shotgun (WGS) entry which is preliminary data.</text>
</comment>
<evidence type="ECO:0000256" key="1">
    <source>
        <dbReference type="ARBA" id="ARBA00004370"/>
    </source>
</evidence>
<dbReference type="GO" id="GO:0016020">
    <property type="term" value="C:membrane"/>
    <property type="evidence" value="ECO:0007669"/>
    <property type="project" value="UniProtKB-SubCell"/>
</dbReference>
<reference evidence="8 9" key="1">
    <citation type="journal article" date="2016" name="Nat. Commun.">
        <title>Extremotolerant tardigrade genome and improved radiotolerance of human cultured cells by tardigrade-unique protein.</title>
        <authorList>
            <person name="Hashimoto T."/>
            <person name="Horikawa D.D."/>
            <person name="Saito Y."/>
            <person name="Kuwahara H."/>
            <person name="Kozuka-Hata H."/>
            <person name="Shin-I T."/>
            <person name="Minakuchi Y."/>
            <person name="Ohishi K."/>
            <person name="Motoyama A."/>
            <person name="Aizu T."/>
            <person name="Enomoto A."/>
            <person name="Kondo K."/>
            <person name="Tanaka S."/>
            <person name="Hara Y."/>
            <person name="Koshikawa S."/>
            <person name="Sagara H."/>
            <person name="Miura T."/>
            <person name="Yokobori S."/>
            <person name="Miyagawa K."/>
            <person name="Suzuki Y."/>
            <person name="Kubo T."/>
            <person name="Oyama M."/>
            <person name="Kohara Y."/>
            <person name="Fujiyama A."/>
            <person name="Arakawa K."/>
            <person name="Katayama T."/>
            <person name="Toyoda A."/>
            <person name="Kunieda T."/>
        </authorList>
    </citation>
    <scope>NUCLEOTIDE SEQUENCE [LARGE SCALE GENOMIC DNA]</scope>
    <source>
        <strain evidence="8 9">YOKOZUNA-1</strain>
    </source>
</reference>
<evidence type="ECO:0000256" key="6">
    <source>
        <dbReference type="SAM" id="SignalP"/>
    </source>
</evidence>
<evidence type="ECO:0000313" key="9">
    <source>
        <dbReference type="Proteomes" id="UP000186922"/>
    </source>
</evidence>
<evidence type="ECO:0000256" key="5">
    <source>
        <dbReference type="SAM" id="Phobius"/>
    </source>
</evidence>